<comment type="caution">
    <text evidence="9">The sequence shown here is derived from an EMBL/GenBank/DDBJ whole genome shotgun (WGS) entry which is preliminary data.</text>
</comment>
<gene>
    <name evidence="9" type="primary">exbB</name>
    <name evidence="9" type="ORF">GCM10007876_31980</name>
</gene>
<evidence type="ECO:0000313" key="9">
    <source>
        <dbReference type="EMBL" id="GLQ32719.1"/>
    </source>
</evidence>
<dbReference type="GO" id="GO:0017038">
    <property type="term" value="P:protein import"/>
    <property type="evidence" value="ECO:0007669"/>
    <property type="project" value="TreeGrafter"/>
</dbReference>
<evidence type="ECO:0000256" key="1">
    <source>
        <dbReference type="ARBA" id="ARBA00004651"/>
    </source>
</evidence>
<dbReference type="GO" id="GO:0005886">
    <property type="term" value="C:plasma membrane"/>
    <property type="evidence" value="ECO:0007669"/>
    <property type="project" value="UniProtKB-SubCell"/>
</dbReference>
<evidence type="ECO:0000256" key="4">
    <source>
        <dbReference type="ARBA" id="ARBA00022989"/>
    </source>
</evidence>
<keyword evidence="3 7" id="KW-0812">Transmembrane</keyword>
<name>A0AA37SEY2_9GAMM</name>
<feature type="transmembrane region" description="Helical" evidence="7">
    <location>
        <begin position="93"/>
        <end position="116"/>
    </location>
</feature>
<evidence type="ECO:0000256" key="5">
    <source>
        <dbReference type="ARBA" id="ARBA00023136"/>
    </source>
</evidence>
<protein>
    <submittedName>
        <fullName evidence="9">TonB2 energy transduction system inner membrane component ExbB</fullName>
    </submittedName>
</protein>
<keyword evidence="5 7" id="KW-0472">Membrane</keyword>
<dbReference type="AlphaFoldDB" id="A0AA37SEY2"/>
<accession>A0AA37SEY2</accession>
<keyword evidence="10" id="KW-1185">Reference proteome</keyword>
<dbReference type="Pfam" id="PF01618">
    <property type="entry name" value="MotA_ExbB"/>
    <property type="match status" value="1"/>
</dbReference>
<dbReference type="PANTHER" id="PTHR30625">
    <property type="entry name" value="PROTEIN TOLQ"/>
    <property type="match status" value="1"/>
</dbReference>
<evidence type="ECO:0000256" key="7">
    <source>
        <dbReference type="SAM" id="Phobius"/>
    </source>
</evidence>
<keyword evidence="6" id="KW-0653">Protein transport</keyword>
<sequence>MWLDPSLWLQALTQFFLTGGWVLFWLAWTAFVMWTLLLERTWFRWVQFPALKRQCMKALDHKTRTGRGDGELVNEVSGLQRELQKSFALIKTLVALCPMIGLLGTVTGMIQVFDVLAFHGTGNPRLMSAGVAKATIPTMAGMVLAVSGLLMYTWLHHWSRLQLASLAHVNDGK</sequence>
<feature type="domain" description="MotA/TolQ/ExbB proton channel" evidence="8">
    <location>
        <begin position="63"/>
        <end position="164"/>
    </location>
</feature>
<organism evidence="9 10">
    <name type="scientific">Litoribrevibacter albus</name>
    <dbReference type="NCBI Taxonomy" id="1473156"/>
    <lineage>
        <taxon>Bacteria</taxon>
        <taxon>Pseudomonadati</taxon>
        <taxon>Pseudomonadota</taxon>
        <taxon>Gammaproteobacteria</taxon>
        <taxon>Oceanospirillales</taxon>
        <taxon>Oceanospirillaceae</taxon>
        <taxon>Litoribrevibacter</taxon>
    </lineage>
</organism>
<dbReference type="InterPro" id="IPR050790">
    <property type="entry name" value="ExbB/TolQ_transport"/>
</dbReference>
<evidence type="ECO:0000259" key="8">
    <source>
        <dbReference type="Pfam" id="PF01618"/>
    </source>
</evidence>
<dbReference type="EMBL" id="BSNM01000016">
    <property type="protein sequence ID" value="GLQ32719.1"/>
    <property type="molecule type" value="Genomic_DNA"/>
</dbReference>
<feature type="transmembrane region" description="Helical" evidence="7">
    <location>
        <begin position="136"/>
        <end position="155"/>
    </location>
</feature>
<keyword evidence="2" id="KW-1003">Cell membrane</keyword>
<feature type="transmembrane region" description="Helical" evidence="7">
    <location>
        <begin position="12"/>
        <end position="37"/>
    </location>
</feature>
<dbReference type="Proteomes" id="UP001161389">
    <property type="component" value="Unassembled WGS sequence"/>
</dbReference>
<dbReference type="InterPro" id="IPR002898">
    <property type="entry name" value="MotA_ExbB_proton_chnl"/>
</dbReference>
<evidence type="ECO:0000313" key="10">
    <source>
        <dbReference type="Proteomes" id="UP001161389"/>
    </source>
</evidence>
<comment type="similarity">
    <text evidence="6">Belongs to the exbB/tolQ family.</text>
</comment>
<evidence type="ECO:0000256" key="2">
    <source>
        <dbReference type="ARBA" id="ARBA00022475"/>
    </source>
</evidence>
<reference evidence="9" key="2">
    <citation type="submission" date="2023-01" db="EMBL/GenBank/DDBJ databases">
        <title>Draft genome sequence of Litoribrevibacter albus strain NBRC 110071.</title>
        <authorList>
            <person name="Sun Q."/>
            <person name="Mori K."/>
        </authorList>
    </citation>
    <scope>NUCLEOTIDE SEQUENCE</scope>
    <source>
        <strain evidence="9">NBRC 110071</strain>
    </source>
</reference>
<keyword evidence="4 7" id="KW-1133">Transmembrane helix</keyword>
<evidence type="ECO:0000256" key="3">
    <source>
        <dbReference type="ARBA" id="ARBA00022692"/>
    </source>
</evidence>
<reference evidence="9" key="1">
    <citation type="journal article" date="2014" name="Int. J. Syst. Evol. Microbiol.">
        <title>Complete genome sequence of Corynebacterium casei LMG S-19264T (=DSM 44701T), isolated from a smear-ripened cheese.</title>
        <authorList>
            <consortium name="US DOE Joint Genome Institute (JGI-PGF)"/>
            <person name="Walter F."/>
            <person name="Albersmeier A."/>
            <person name="Kalinowski J."/>
            <person name="Ruckert C."/>
        </authorList>
    </citation>
    <scope>NUCLEOTIDE SEQUENCE</scope>
    <source>
        <strain evidence="9">NBRC 110071</strain>
    </source>
</reference>
<keyword evidence="6" id="KW-0813">Transport</keyword>
<proteinExistence type="inferred from homology"/>
<comment type="subcellular location">
    <subcellularLocation>
        <location evidence="1">Cell membrane</location>
        <topology evidence="1">Multi-pass membrane protein</topology>
    </subcellularLocation>
    <subcellularLocation>
        <location evidence="6">Membrane</location>
        <topology evidence="6">Multi-pass membrane protein</topology>
    </subcellularLocation>
</comment>
<dbReference type="RefSeq" id="WP_284382820.1">
    <property type="nucleotide sequence ID" value="NZ_BSNM01000016.1"/>
</dbReference>
<dbReference type="PANTHER" id="PTHR30625:SF18">
    <property type="entry name" value="TONB2 ENERGY TRANSDUCTION SYSTEM INNER MEMBRANE COMPONENT EXBB"/>
    <property type="match status" value="1"/>
</dbReference>
<evidence type="ECO:0000256" key="6">
    <source>
        <dbReference type="RuleBase" id="RU004057"/>
    </source>
</evidence>